<proteinExistence type="predicted"/>
<sequence length="85" mass="9161">MILGINPAAFCCATGIKHLQSEMPLENMLDQRVKAPCESNEAGISFVAVAIDKGKSSQSALKWALDNLVHRGQTITLLHVNTKGQ</sequence>
<name>A0AAV7G3N7_DENCH</name>
<protein>
    <recommendedName>
        <fullName evidence="1">UspA domain-containing protein</fullName>
    </recommendedName>
</protein>
<accession>A0AAV7G3N7</accession>
<organism evidence="2 3">
    <name type="scientific">Dendrobium chrysotoxum</name>
    <name type="common">Orchid</name>
    <dbReference type="NCBI Taxonomy" id="161865"/>
    <lineage>
        <taxon>Eukaryota</taxon>
        <taxon>Viridiplantae</taxon>
        <taxon>Streptophyta</taxon>
        <taxon>Embryophyta</taxon>
        <taxon>Tracheophyta</taxon>
        <taxon>Spermatophyta</taxon>
        <taxon>Magnoliopsida</taxon>
        <taxon>Liliopsida</taxon>
        <taxon>Asparagales</taxon>
        <taxon>Orchidaceae</taxon>
        <taxon>Epidendroideae</taxon>
        <taxon>Malaxideae</taxon>
        <taxon>Dendrobiinae</taxon>
        <taxon>Dendrobium</taxon>
    </lineage>
</organism>
<dbReference type="EMBL" id="JAGFBR010000018">
    <property type="protein sequence ID" value="KAH0450956.1"/>
    <property type="molecule type" value="Genomic_DNA"/>
</dbReference>
<dbReference type="InterPro" id="IPR014729">
    <property type="entry name" value="Rossmann-like_a/b/a_fold"/>
</dbReference>
<dbReference type="AlphaFoldDB" id="A0AAV7G3N7"/>
<keyword evidence="3" id="KW-1185">Reference proteome</keyword>
<dbReference type="InterPro" id="IPR006016">
    <property type="entry name" value="UspA"/>
</dbReference>
<evidence type="ECO:0000313" key="3">
    <source>
        <dbReference type="Proteomes" id="UP000775213"/>
    </source>
</evidence>
<comment type="caution">
    <text evidence="2">The sequence shown here is derived from an EMBL/GenBank/DDBJ whole genome shotgun (WGS) entry which is preliminary data.</text>
</comment>
<dbReference type="Pfam" id="PF00582">
    <property type="entry name" value="Usp"/>
    <property type="match status" value="1"/>
</dbReference>
<evidence type="ECO:0000259" key="1">
    <source>
        <dbReference type="Pfam" id="PF00582"/>
    </source>
</evidence>
<dbReference type="Gene3D" id="3.40.50.620">
    <property type="entry name" value="HUPs"/>
    <property type="match status" value="1"/>
</dbReference>
<evidence type="ECO:0000313" key="2">
    <source>
        <dbReference type="EMBL" id="KAH0450956.1"/>
    </source>
</evidence>
<gene>
    <name evidence="2" type="ORF">IEQ34_021648</name>
</gene>
<feature type="domain" description="UspA" evidence="1">
    <location>
        <begin position="47"/>
        <end position="81"/>
    </location>
</feature>
<reference evidence="2 3" key="1">
    <citation type="journal article" date="2021" name="Hortic Res">
        <title>Chromosome-scale assembly of the Dendrobium chrysotoxum genome enhances the understanding of orchid evolution.</title>
        <authorList>
            <person name="Zhang Y."/>
            <person name="Zhang G.Q."/>
            <person name="Zhang D."/>
            <person name="Liu X.D."/>
            <person name="Xu X.Y."/>
            <person name="Sun W.H."/>
            <person name="Yu X."/>
            <person name="Zhu X."/>
            <person name="Wang Z.W."/>
            <person name="Zhao X."/>
            <person name="Zhong W.Y."/>
            <person name="Chen H."/>
            <person name="Yin W.L."/>
            <person name="Huang T."/>
            <person name="Niu S.C."/>
            <person name="Liu Z.J."/>
        </authorList>
    </citation>
    <scope>NUCLEOTIDE SEQUENCE [LARGE SCALE GENOMIC DNA]</scope>
    <source>
        <strain evidence="2">Lindl</strain>
    </source>
</reference>
<dbReference type="Proteomes" id="UP000775213">
    <property type="component" value="Unassembled WGS sequence"/>
</dbReference>